<dbReference type="InterPro" id="IPR001387">
    <property type="entry name" value="Cro/C1-type_HTH"/>
</dbReference>
<feature type="domain" description="HTH cro/C1-type" evidence="2">
    <location>
        <begin position="15"/>
        <end position="69"/>
    </location>
</feature>
<protein>
    <submittedName>
        <fullName evidence="3">Transcriptional regulator, y4mF family protein</fullName>
    </submittedName>
</protein>
<evidence type="ECO:0000259" key="2">
    <source>
        <dbReference type="PROSITE" id="PS50943"/>
    </source>
</evidence>
<keyword evidence="1" id="KW-0472">Membrane</keyword>
<dbReference type="Gene3D" id="1.10.260.40">
    <property type="entry name" value="lambda repressor-like DNA-binding domains"/>
    <property type="match status" value="1"/>
</dbReference>
<dbReference type="KEGG" id="mai:MICA_202"/>
<dbReference type="Pfam" id="PF01381">
    <property type="entry name" value="HTH_3"/>
    <property type="match status" value="1"/>
</dbReference>
<dbReference type="SUPFAM" id="SSF47413">
    <property type="entry name" value="lambda repressor-like DNA-binding domains"/>
    <property type="match status" value="1"/>
</dbReference>
<organism evidence="3 4">
    <name type="scientific">Micavibrio aeruginosavorus (strain ARL-13)</name>
    <dbReference type="NCBI Taxonomy" id="856793"/>
    <lineage>
        <taxon>Bacteria</taxon>
        <taxon>Pseudomonadati</taxon>
        <taxon>Bdellovibrionota</taxon>
        <taxon>Bdellovibrionia</taxon>
        <taxon>Bdellovibrionales</taxon>
        <taxon>Pseudobdellovibrionaceae</taxon>
        <taxon>Micavibrio</taxon>
    </lineage>
</organism>
<keyword evidence="1" id="KW-0812">Transmembrane</keyword>
<dbReference type="Proteomes" id="UP000009286">
    <property type="component" value="Chromosome"/>
</dbReference>
<proteinExistence type="predicted"/>
<dbReference type="PROSITE" id="PS50943">
    <property type="entry name" value="HTH_CROC1"/>
    <property type="match status" value="1"/>
</dbReference>
<sequence>MEQIIPNPKELGAIVREARKEQHLTQEELAGLTGTGRRFISELEQGKTTLELGKVLLVLAALGIALYALSKWKK</sequence>
<gene>
    <name evidence="3" type="ordered locus">MICA_202</name>
</gene>
<dbReference type="HOGENOM" id="CLU_066192_47_3_5"/>
<accession>G2KP40</accession>
<name>G2KP40_MICAA</name>
<dbReference type="EMBL" id="CP002382">
    <property type="protein sequence ID" value="AEP08548.1"/>
    <property type="molecule type" value="Genomic_DNA"/>
</dbReference>
<dbReference type="eggNOG" id="COG1396">
    <property type="taxonomic scope" value="Bacteria"/>
</dbReference>
<dbReference type="NCBIfam" id="TIGR03070">
    <property type="entry name" value="couple_hipB"/>
    <property type="match status" value="1"/>
</dbReference>
<dbReference type="OrthoDB" id="7361823at2"/>
<evidence type="ECO:0000313" key="4">
    <source>
        <dbReference type="Proteomes" id="UP000009286"/>
    </source>
</evidence>
<dbReference type="InterPro" id="IPR010982">
    <property type="entry name" value="Lambda_DNA-bd_dom_sf"/>
</dbReference>
<evidence type="ECO:0000256" key="1">
    <source>
        <dbReference type="SAM" id="Phobius"/>
    </source>
</evidence>
<dbReference type="STRING" id="856793.MICA_202"/>
<keyword evidence="1" id="KW-1133">Transmembrane helix</keyword>
<evidence type="ECO:0000313" key="3">
    <source>
        <dbReference type="EMBL" id="AEP08548.1"/>
    </source>
</evidence>
<dbReference type="AlphaFoldDB" id="G2KP40"/>
<keyword evidence="4" id="KW-1185">Reference proteome</keyword>
<dbReference type="InterPro" id="IPR017507">
    <property type="entry name" value="Tscrpt_reg_HipB-like"/>
</dbReference>
<dbReference type="GO" id="GO:0003677">
    <property type="term" value="F:DNA binding"/>
    <property type="evidence" value="ECO:0007669"/>
    <property type="project" value="InterPro"/>
</dbReference>
<reference evidence="3 4" key="1">
    <citation type="journal article" date="2011" name="BMC Genomics">
        <title>Genomic insights into an obligate epibiotic bacterial predator: Micavibrio aeruginosavorus ARL-13.</title>
        <authorList>
            <person name="Wang Z."/>
            <person name="Kadouri D."/>
            <person name="Wu M."/>
        </authorList>
    </citation>
    <scope>NUCLEOTIDE SEQUENCE [LARGE SCALE GENOMIC DNA]</scope>
    <source>
        <strain evidence="3 4">ARL-13</strain>
    </source>
</reference>
<dbReference type="SMART" id="SM00530">
    <property type="entry name" value="HTH_XRE"/>
    <property type="match status" value="1"/>
</dbReference>
<dbReference type="CDD" id="cd00093">
    <property type="entry name" value="HTH_XRE"/>
    <property type="match status" value="1"/>
</dbReference>
<feature type="transmembrane region" description="Helical" evidence="1">
    <location>
        <begin position="52"/>
        <end position="69"/>
    </location>
</feature>